<feature type="region of interest" description="Disordered" evidence="6">
    <location>
        <begin position="535"/>
        <end position="580"/>
    </location>
</feature>
<feature type="active site" description="Nucleophile" evidence="5">
    <location>
        <position position="282"/>
    </location>
</feature>
<evidence type="ECO:0000313" key="8">
    <source>
        <dbReference type="Proteomes" id="UP000285146"/>
    </source>
</evidence>
<dbReference type="InterPro" id="IPR029058">
    <property type="entry name" value="AB_hydrolase_fold"/>
</dbReference>
<dbReference type="PANTHER" id="PTHR10272:SF7">
    <property type="entry name" value="PHOSPHOLIPASE-RELATED"/>
    <property type="match status" value="1"/>
</dbReference>
<gene>
    <name evidence="7" type="ORF">VPNG_02644</name>
</gene>
<feature type="active site" description="Charge relay system" evidence="5">
    <location>
        <position position="333"/>
    </location>
</feature>
<dbReference type="Gene3D" id="3.40.50.1820">
    <property type="entry name" value="alpha/beta hydrolase"/>
    <property type="match status" value="1"/>
</dbReference>
<dbReference type="OrthoDB" id="2363873at2759"/>
<feature type="compositionally biased region" description="Acidic residues" evidence="6">
    <location>
        <begin position="500"/>
        <end position="509"/>
    </location>
</feature>
<evidence type="ECO:0000313" key="7">
    <source>
        <dbReference type="EMBL" id="ROW16039.1"/>
    </source>
</evidence>
<dbReference type="GO" id="GO:0003847">
    <property type="term" value="F:1-alkyl-2-acetylglycerophosphocholine esterase activity"/>
    <property type="evidence" value="ECO:0007669"/>
    <property type="project" value="UniProtKB-UniRule"/>
</dbReference>
<accession>A0A423XIT6</accession>
<feature type="compositionally biased region" description="Low complexity" evidence="6">
    <location>
        <begin position="489"/>
        <end position="499"/>
    </location>
</feature>
<dbReference type="SUPFAM" id="SSF53474">
    <property type="entry name" value="alpha/beta-Hydrolases"/>
    <property type="match status" value="1"/>
</dbReference>
<proteinExistence type="inferred from homology"/>
<evidence type="ECO:0000256" key="4">
    <source>
        <dbReference type="PIRNR" id="PIRNR018169"/>
    </source>
</evidence>
<keyword evidence="2 4" id="KW-0442">Lipid degradation</keyword>
<organism evidence="7 8">
    <name type="scientific">Cytospora leucostoma</name>
    <dbReference type="NCBI Taxonomy" id="1230097"/>
    <lineage>
        <taxon>Eukaryota</taxon>
        <taxon>Fungi</taxon>
        <taxon>Dikarya</taxon>
        <taxon>Ascomycota</taxon>
        <taxon>Pezizomycotina</taxon>
        <taxon>Sordariomycetes</taxon>
        <taxon>Sordariomycetidae</taxon>
        <taxon>Diaporthales</taxon>
        <taxon>Cytosporaceae</taxon>
        <taxon>Cytospora</taxon>
    </lineage>
</organism>
<comment type="catalytic activity">
    <reaction evidence="4">
        <text>a 1-O-alkyl-2-acetyl-sn-glycero-3-phosphocholine + H2O = a 1-O-alkyl-sn-glycero-3-phosphocholine + acetate + H(+)</text>
        <dbReference type="Rhea" id="RHEA:17777"/>
        <dbReference type="ChEBI" id="CHEBI:15377"/>
        <dbReference type="ChEBI" id="CHEBI:15378"/>
        <dbReference type="ChEBI" id="CHEBI:30089"/>
        <dbReference type="ChEBI" id="CHEBI:30909"/>
        <dbReference type="ChEBI" id="CHEBI:36707"/>
        <dbReference type="EC" id="3.1.1.47"/>
    </reaction>
</comment>
<comment type="caution">
    <text evidence="7">The sequence shown here is derived from an EMBL/GenBank/DDBJ whole genome shotgun (WGS) entry which is preliminary data.</text>
</comment>
<evidence type="ECO:0000256" key="3">
    <source>
        <dbReference type="ARBA" id="ARBA00023098"/>
    </source>
</evidence>
<feature type="compositionally biased region" description="Basic and acidic residues" evidence="6">
    <location>
        <begin position="569"/>
        <end position="580"/>
    </location>
</feature>
<dbReference type="EMBL" id="LKEB01000007">
    <property type="protein sequence ID" value="ROW16039.1"/>
    <property type="molecule type" value="Genomic_DNA"/>
</dbReference>
<dbReference type="AlphaFoldDB" id="A0A423XIT6"/>
<keyword evidence="3 4" id="KW-0443">Lipid metabolism</keyword>
<keyword evidence="1 4" id="KW-0378">Hydrolase</keyword>
<name>A0A423XIT6_9PEZI</name>
<reference evidence="7 8" key="1">
    <citation type="submission" date="2015-09" db="EMBL/GenBank/DDBJ databases">
        <title>Host preference determinants of Valsa canker pathogens revealed by comparative genomics.</title>
        <authorList>
            <person name="Yin Z."/>
            <person name="Huang L."/>
        </authorList>
    </citation>
    <scope>NUCLEOTIDE SEQUENCE [LARGE SCALE GENOMIC DNA]</scope>
    <source>
        <strain evidence="7 8">SXYLt</strain>
    </source>
</reference>
<comment type="similarity">
    <text evidence="4">Belongs to the serine esterase family.</text>
</comment>
<dbReference type="PIRSF" id="PIRSF018169">
    <property type="entry name" value="PAF_acetylhydrolase"/>
    <property type="match status" value="1"/>
</dbReference>
<dbReference type="InterPro" id="IPR016715">
    <property type="entry name" value="PAF_acetylhydro_eukaryote"/>
</dbReference>
<sequence length="580" mass="63125">MAPSSTKPEKVAYMERVTQYLNKVNPIPTLPDYTGPYKVGTADVEIPISDLHAPSSAPSNAADILTVQFRIFYPAQPDSNGKRITWLPAPQRSHISGYTKFLGFGSFTSEMLSFLPRHLYYTTIPVHKNATILEPEHIQNKRWPTMIFSHGLAGSRNAYSHIAGAIASHGVVVICPEHRDGSSVISFVRNPAAAKQSPSKNTRKVPYIKISHDQTRETWDARNQQLKVRLWELGLIHEALLDIDSGLTMNNLNTSTPQTSLSQLASKLNVQEPGSIIFSGHSFGAATVAQLLKSTYYAGTPELESLEEPLFVPTPGSRIRAQITSKNPTILLDMWCFPLLSPTTTALYRLPFPAYAAGDPAAPGGSALLAIESAAFVKWNEHLHATCRLLSPDPAAHVVSASAFERPGTGVKLPEPNFFYVVDSAHLSQSDFGVLFPWLTKKVFGAEHPERALRLNVRAMLQLLRTNGVPVARTWAGDLVEDIDVDVKSSGAESASGSGADDEDDGLEDGIQDDRAIFDRSGNDVVDHWKWIDIVGKGGESGHGGKDGEPEGVEGESEMETEIEMGAAKTEEPEVVKATT</sequence>
<evidence type="ECO:0000256" key="2">
    <source>
        <dbReference type="ARBA" id="ARBA00022963"/>
    </source>
</evidence>
<protein>
    <recommendedName>
        <fullName evidence="4">Putative phospholipase</fullName>
        <ecNumber evidence="4">3.1.1.47</ecNumber>
    </recommendedName>
</protein>
<evidence type="ECO:0000256" key="5">
    <source>
        <dbReference type="PIRSR" id="PIRSR018169-1"/>
    </source>
</evidence>
<evidence type="ECO:0000256" key="6">
    <source>
        <dbReference type="SAM" id="MobiDB-lite"/>
    </source>
</evidence>
<keyword evidence="8" id="KW-1185">Reference proteome</keyword>
<feature type="compositionally biased region" description="Acidic residues" evidence="6">
    <location>
        <begin position="550"/>
        <end position="563"/>
    </location>
</feature>
<dbReference type="STRING" id="1230097.A0A423XIT6"/>
<dbReference type="Proteomes" id="UP000285146">
    <property type="component" value="Unassembled WGS sequence"/>
</dbReference>
<feature type="active site" description="Charge relay system" evidence="5">
    <location>
        <position position="426"/>
    </location>
</feature>
<feature type="region of interest" description="Disordered" evidence="6">
    <location>
        <begin position="488"/>
        <end position="509"/>
    </location>
</feature>
<dbReference type="GO" id="GO:0016042">
    <property type="term" value="P:lipid catabolic process"/>
    <property type="evidence" value="ECO:0007669"/>
    <property type="project" value="UniProtKB-KW"/>
</dbReference>
<dbReference type="EC" id="3.1.1.47" evidence="4"/>
<dbReference type="Pfam" id="PF03403">
    <property type="entry name" value="PAF-AH_p_II"/>
    <property type="match status" value="1"/>
</dbReference>
<dbReference type="PANTHER" id="PTHR10272">
    <property type="entry name" value="PLATELET-ACTIVATING FACTOR ACETYLHYDROLASE"/>
    <property type="match status" value="1"/>
</dbReference>
<evidence type="ECO:0000256" key="1">
    <source>
        <dbReference type="ARBA" id="ARBA00022801"/>
    </source>
</evidence>
<dbReference type="InParanoid" id="A0A423XIT6"/>